<dbReference type="EMBL" id="JAGTTL010000127">
    <property type="protein sequence ID" value="KAK6290978.1"/>
    <property type="molecule type" value="Genomic_DNA"/>
</dbReference>
<evidence type="ECO:0000256" key="4">
    <source>
        <dbReference type="SAM" id="MobiDB-lite"/>
    </source>
</evidence>
<dbReference type="AlphaFoldDB" id="A0AAN8KFY4"/>
<dbReference type="InterPro" id="IPR036885">
    <property type="entry name" value="SWIB_MDM2_dom_sf"/>
</dbReference>
<comment type="caution">
    <text evidence="6">The sequence shown here is derived from an EMBL/GenBank/DDBJ whole genome shotgun (WGS) entry which is preliminary data.</text>
</comment>
<feature type="region of interest" description="Disordered" evidence="4">
    <location>
        <begin position="85"/>
        <end position="119"/>
    </location>
</feature>
<dbReference type="GO" id="GO:0043066">
    <property type="term" value="P:negative regulation of apoptotic process"/>
    <property type="evidence" value="ECO:0007669"/>
    <property type="project" value="TreeGrafter"/>
</dbReference>
<dbReference type="Proteomes" id="UP001356427">
    <property type="component" value="Unassembled WGS sequence"/>
</dbReference>
<dbReference type="PROSITE" id="PS51925">
    <property type="entry name" value="SWIB_MDM2"/>
    <property type="match status" value="1"/>
</dbReference>
<evidence type="ECO:0000256" key="3">
    <source>
        <dbReference type="ARBA" id="ARBA00022833"/>
    </source>
</evidence>
<keyword evidence="2" id="KW-0863">Zinc-finger</keyword>
<dbReference type="GO" id="GO:0008270">
    <property type="term" value="F:zinc ion binding"/>
    <property type="evidence" value="ECO:0007669"/>
    <property type="project" value="UniProtKB-KW"/>
</dbReference>
<dbReference type="PANTHER" id="PTHR46858">
    <property type="entry name" value="OS05G0521000 PROTEIN"/>
    <property type="match status" value="1"/>
</dbReference>
<sequence length="119" mass="13392">CYALSPLVCYAVVLTCDPCAVYCQVIFYLGQYIMKKQLYDMKQQHLVHCADDPLGAVLGVDSFSVKEPRVLFAMITQNLLAVQNQESQSLDKPDRGPKETDSDCPSSSTSERRRRRSDP</sequence>
<dbReference type="PANTHER" id="PTHR46858:SF13">
    <property type="entry name" value="E3 UBIQUITIN-PROTEIN LIGASE MDM2"/>
    <property type="match status" value="1"/>
</dbReference>
<gene>
    <name evidence="6" type="ORF">J4Q44_G00386240</name>
</gene>
<organism evidence="6 7">
    <name type="scientific">Coregonus suidteri</name>
    <dbReference type="NCBI Taxonomy" id="861788"/>
    <lineage>
        <taxon>Eukaryota</taxon>
        <taxon>Metazoa</taxon>
        <taxon>Chordata</taxon>
        <taxon>Craniata</taxon>
        <taxon>Vertebrata</taxon>
        <taxon>Euteleostomi</taxon>
        <taxon>Actinopterygii</taxon>
        <taxon>Neopterygii</taxon>
        <taxon>Teleostei</taxon>
        <taxon>Protacanthopterygii</taxon>
        <taxon>Salmoniformes</taxon>
        <taxon>Salmonidae</taxon>
        <taxon>Coregoninae</taxon>
        <taxon>Coregonus</taxon>
    </lineage>
</organism>
<dbReference type="Gene3D" id="1.10.245.10">
    <property type="entry name" value="SWIB/MDM2 domain"/>
    <property type="match status" value="1"/>
</dbReference>
<dbReference type="Pfam" id="PF02201">
    <property type="entry name" value="SWIB"/>
    <property type="match status" value="1"/>
</dbReference>
<name>A0AAN8KFY4_9TELE</name>
<dbReference type="GO" id="GO:0061630">
    <property type="term" value="F:ubiquitin protein ligase activity"/>
    <property type="evidence" value="ECO:0007669"/>
    <property type="project" value="TreeGrafter"/>
</dbReference>
<keyword evidence="3" id="KW-0862">Zinc</keyword>
<evidence type="ECO:0000313" key="6">
    <source>
        <dbReference type="EMBL" id="KAK6290978.1"/>
    </source>
</evidence>
<dbReference type="GO" id="GO:0016567">
    <property type="term" value="P:protein ubiquitination"/>
    <property type="evidence" value="ECO:0007669"/>
    <property type="project" value="TreeGrafter"/>
</dbReference>
<protein>
    <recommendedName>
        <fullName evidence="5">DM2 domain-containing protein</fullName>
    </recommendedName>
</protein>
<evidence type="ECO:0000256" key="2">
    <source>
        <dbReference type="ARBA" id="ARBA00022771"/>
    </source>
</evidence>
<accession>A0AAN8KFY4</accession>
<dbReference type="GO" id="GO:0002039">
    <property type="term" value="F:p53 binding"/>
    <property type="evidence" value="ECO:0007669"/>
    <property type="project" value="TreeGrafter"/>
</dbReference>
<reference evidence="6 7" key="1">
    <citation type="submission" date="2021-04" db="EMBL/GenBank/DDBJ databases">
        <authorList>
            <person name="De Guttry C."/>
            <person name="Zahm M."/>
            <person name="Klopp C."/>
            <person name="Cabau C."/>
            <person name="Louis A."/>
            <person name="Berthelot C."/>
            <person name="Parey E."/>
            <person name="Roest Crollius H."/>
            <person name="Montfort J."/>
            <person name="Robinson-Rechavi M."/>
            <person name="Bucao C."/>
            <person name="Bouchez O."/>
            <person name="Gislard M."/>
            <person name="Lluch J."/>
            <person name="Milhes M."/>
            <person name="Lampietro C."/>
            <person name="Lopez Roques C."/>
            <person name="Donnadieu C."/>
            <person name="Braasch I."/>
            <person name="Desvignes T."/>
            <person name="Postlethwait J."/>
            <person name="Bobe J."/>
            <person name="Wedekind C."/>
            <person name="Guiguen Y."/>
        </authorList>
    </citation>
    <scope>NUCLEOTIDE SEQUENCE [LARGE SCALE GENOMIC DNA]</scope>
    <source>
        <strain evidence="6">Cs_M1</strain>
        <tissue evidence="6">Blood</tissue>
    </source>
</reference>
<evidence type="ECO:0000313" key="7">
    <source>
        <dbReference type="Proteomes" id="UP001356427"/>
    </source>
</evidence>
<evidence type="ECO:0000256" key="1">
    <source>
        <dbReference type="ARBA" id="ARBA00022723"/>
    </source>
</evidence>
<feature type="non-terminal residue" evidence="6">
    <location>
        <position position="119"/>
    </location>
</feature>
<feature type="compositionally biased region" description="Basic and acidic residues" evidence="4">
    <location>
        <begin position="89"/>
        <end position="101"/>
    </location>
</feature>
<feature type="non-terminal residue" evidence="6">
    <location>
        <position position="1"/>
    </location>
</feature>
<dbReference type="SUPFAM" id="SSF47592">
    <property type="entry name" value="SWIB/MDM2 domain"/>
    <property type="match status" value="1"/>
</dbReference>
<keyword evidence="7" id="KW-1185">Reference proteome</keyword>
<evidence type="ECO:0000259" key="5">
    <source>
        <dbReference type="PROSITE" id="PS51925"/>
    </source>
</evidence>
<proteinExistence type="predicted"/>
<feature type="domain" description="DM2" evidence="5">
    <location>
        <begin position="1"/>
        <end position="81"/>
    </location>
</feature>
<dbReference type="GO" id="GO:0010468">
    <property type="term" value="P:regulation of gene expression"/>
    <property type="evidence" value="ECO:0007669"/>
    <property type="project" value="TreeGrafter"/>
</dbReference>
<dbReference type="InterPro" id="IPR003121">
    <property type="entry name" value="SWIB_MDM2_domain"/>
</dbReference>
<keyword evidence="1" id="KW-0479">Metal-binding</keyword>